<evidence type="ECO:0008006" key="3">
    <source>
        <dbReference type="Google" id="ProtNLM"/>
    </source>
</evidence>
<protein>
    <recommendedName>
        <fullName evidence="3">Extracellular solute-binding protein</fullName>
    </recommendedName>
</protein>
<comment type="caution">
    <text evidence="1">The sequence shown here is derived from an EMBL/GenBank/DDBJ whole genome shotgun (WGS) entry which is preliminary data.</text>
</comment>
<evidence type="ECO:0000313" key="2">
    <source>
        <dbReference type="Proteomes" id="UP001596226"/>
    </source>
</evidence>
<dbReference type="SUPFAM" id="SSF53850">
    <property type="entry name" value="Periplasmic binding protein-like II"/>
    <property type="match status" value="1"/>
</dbReference>
<evidence type="ECO:0000313" key="1">
    <source>
        <dbReference type="EMBL" id="MFC5924245.1"/>
    </source>
</evidence>
<reference evidence="2" key="1">
    <citation type="journal article" date="2019" name="Int. J. Syst. Evol. Microbiol.">
        <title>The Global Catalogue of Microorganisms (GCM) 10K type strain sequencing project: providing services to taxonomists for standard genome sequencing and annotation.</title>
        <authorList>
            <consortium name="The Broad Institute Genomics Platform"/>
            <consortium name="The Broad Institute Genome Sequencing Center for Infectious Disease"/>
            <person name="Wu L."/>
            <person name="Ma J."/>
        </authorList>
    </citation>
    <scope>NUCLEOTIDE SEQUENCE [LARGE SCALE GENOMIC DNA]</scope>
    <source>
        <strain evidence="2">CGMCC 4.7144</strain>
    </source>
</reference>
<sequence length="366" mass="39040">MTLTGMTWDHPRAWLGLEAFEASGVAPLVAWDRQPLSAFEAYPIARLAETHDFMVVDHPGLGAAVRAGALVAFEDLVDPALVDQWLRSAVGASGASYEVGGRTWAVPIDAAAQVSVRRPDAGVPVVRRWEDVPAVAAEHPVALCLAGPHAGLTLLAMCSGVASEHLLDPATATDAVDLLRAVFRIADRELSLLDPIGIHDGLADGSGATWCPLAYGYVTYADRLAWSDAPSWRGDHPLSVLGGTGLAVAARSAGDPEVRAWVHAFLDERVQTGLVPRAGGQPAHRAVWTGTRPFYADTVATLDAAWVRPRVPGWIPLQDELSELVREAIVEDRDAAAAVDKVNAAYADLLRVAHHEKGERSWVLPS</sequence>
<name>A0ABW1H3H1_9ACTN</name>
<keyword evidence="2" id="KW-1185">Reference proteome</keyword>
<organism evidence="1 2">
    <name type="scientific">Micromonospora vulcania</name>
    <dbReference type="NCBI Taxonomy" id="1441873"/>
    <lineage>
        <taxon>Bacteria</taxon>
        <taxon>Bacillati</taxon>
        <taxon>Actinomycetota</taxon>
        <taxon>Actinomycetes</taxon>
        <taxon>Micromonosporales</taxon>
        <taxon>Micromonosporaceae</taxon>
        <taxon>Micromonospora</taxon>
    </lineage>
</organism>
<accession>A0ABW1H3H1</accession>
<gene>
    <name evidence="1" type="ORF">ACFQGL_12910</name>
</gene>
<dbReference type="RefSeq" id="WP_377510534.1">
    <property type="nucleotide sequence ID" value="NZ_JBHSQS010000006.1"/>
</dbReference>
<proteinExistence type="predicted"/>
<dbReference type="EMBL" id="JBHSQS010000006">
    <property type="protein sequence ID" value="MFC5924245.1"/>
    <property type="molecule type" value="Genomic_DNA"/>
</dbReference>
<dbReference type="Proteomes" id="UP001596226">
    <property type="component" value="Unassembled WGS sequence"/>
</dbReference>
<dbReference type="Gene3D" id="3.40.190.10">
    <property type="entry name" value="Periplasmic binding protein-like II"/>
    <property type="match status" value="1"/>
</dbReference>